<keyword evidence="3 4" id="KW-0456">Lyase</keyword>
<dbReference type="CDD" id="cd00002">
    <property type="entry name" value="YbaK_deacylase"/>
    <property type="match status" value="1"/>
</dbReference>
<dbReference type="InterPro" id="IPR004369">
    <property type="entry name" value="Prolyl-tRNA_editing_YbaK/EbsC"/>
</dbReference>
<dbReference type="GO" id="GO:0016829">
    <property type="term" value="F:lyase activity"/>
    <property type="evidence" value="ECO:0007669"/>
    <property type="project" value="UniProtKB-KW"/>
</dbReference>
<evidence type="ECO:0000313" key="7">
    <source>
        <dbReference type="Proteomes" id="UP000198226"/>
    </source>
</evidence>
<evidence type="ECO:0000256" key="3">
    <source>
        <dbReference type="ARBA" id="ARBA00023239"/>
    </source>
</evidence>
<comment type="similarity">
    <text evidence="1 4">Belongs to the prolyl-tRNA editing family. YbaK/EbsC subfamily.</text>
</comment>
<dbReference type="PIRSF" id="PIRSF006181">
    <property type="entry name" value="EbsC_YbaK"/>
    <property type="match status" value="1"/>
</dbReference>
<gene>
    <name evidence="6" type="ORF">GA0070623_4569</name>
</gene>
<reference evidence="7" key="1">
    <citation type="submission" date="2016-06" db="EMBL/GenBank/DDBJ databases">
        <authorList>
            <person name="Varghese N."/>
            <person name="Submissions Spin"/>
        </authorList>
    </citation>
    <scope>NUCLEOTIDE SEQUENCE [LARGE SCALE GENOMIC DNA]</scope>
    <source>
        <strain evidence="7">DSM 44983</strain>
    </source>
</reference>
<keyword evidence="7" id="KW-1185">Reference proteome</keyword>
<dbReference type="NCBIfam" id="TIGR00011">
    <property type="entry name" value="YbaK_EbsC"/>
    <property type="match status" value="1"/>
</dbReference>
<dbReference type="SUPFAM" id="SSF55826">
    <property type="entry name" value="YbaK/ProRS associated domain"/>
    <property type="match status" value="1"/>
</dbReference>
<feature type="domain" description="YbaK/aminoacyl-tRNA synthetase-associated" evidence="5">
    <location>
        <begin position="46"/>
        <end position="157"/>
    </location>
</feature>
<evidence type="ECO:0000256" key="2">
    <source>
        <dbReference type="ARBA" id="ARBA00022917"/>
    </source>
</evidence>
<proteinExistence type="inferred from homology"/>
<accession>A0A1C5K8S2</accession>
<dbReference type="Pfam" id="PF04073">
    <property type="entry name" value="tRNA_edit"/>
    <property type="match status" value="1"/>
</dbReference>
<dbReference type="Gene3D" id="3.90.960.10">
    <property type="entry name" value="YbaK/aminoacyl-tRNA synthetase-associated domain"/>
    <property type="match status" value="1"/>
</dbReference>
<dbReference type="Proteomes" id="UP000198226">
    <property type="component" value="Chromosome I"/>
</dbReference>
<evidence type="ECO:0000259" key="5">
    <source>
        <dbReference type="Pfam" id="PF04073"/>
    </source>
</evidence>
<name>A0A1C5K8S2_9ACTN</name>
<evidence type="ECO:0000256" key="1">
    <source>
        <dbReference type="ARBA" id="ARBA00009798"/>
    </source>
</evidence>
<dbReference type="EMBL" id="LT607752">
    <property type="protein sequence ID" value="SCG79138.1"/>
    <property type="molecule type" value="Genomic_DNA"/>
</dbReference>
<dbReference type="InterPro" id="IPR007214">
    <property type="entry name" value="YbaK/aa-tRNA-synth-assoc-dom"/>
</dbReference>
<dbReference type="PANTHER" id="PTHR30411">
    <property type="entry name" value="CYTOPLASMIC PROTEIN"/>
    <property type="match status" value="1"/>
</dbReference>
<organism evidence="6 7">
    <name type="scientific">Micromonospora rifamycinica</name>
    <dbReference type="NCBI Taxonomy" id="291594"/>
    <lineage>
        <taxon>Bacteria</taxon>
        <taxon>Bacillati</taxon>
        <taxon>Actinomycetota</taxon>
        <taxon>Actinomycetes</taxon>
        <taxon>Micromonosporales</taxon>
        <taxon>Micromonosporaceae</taxon>
        <taxon>Micromonospora</taxon>
    </lineage>
</organism>
<keyword evidence="2 4" id="KW-0648">Protein biosynthesis</keyword>
<dbReference type="EC" id="4.2.-.-" evidence="4"/>
<dbReference type="GO" id="GO:0006412">
    <property type="term" value="P:translation"/>
    <property type="evidence" value="ECO:0007669"/>
    <property type="project" value="UniProtKB-KW"/>
</dbReference>
<dbReference type="AlphaFoldDB" id="A0A1C5K8S2"/>
<dbReference type="PANTHER" id="PTHR30411:SF0">
    <property type="entry name" value="CYS-TRNA(PRO)_CYS-TRNA(CYS) DEACYLASE YBAK"/>
    <property type="match status" value="1"/>
</dbReference>
<dbReference type="GO" id="GO:0002161">
    <property type="term" value="F:aminoacyl-tRNA deacylase activity"/>
    <property type="evidence" value="ECO:0007669"/>
    <property type="project" value="InterPro"/>
</dbReference>
<dbReference type="InterPro" id="IPR036754">
    <property type="entry name" value="YbaK/aa-tRNA-synt-asso_dom_sf"/>
</dbReference>
<evidence type="ECO:0000256" key="4">
    <source>
        <dbReference type="PIRNR" id="PIRNR006181"/>
    </source>
</evidence>
<sequence>MRVRPASVTGMAGRATAATALLTKRKIAHRTHPYDVSPDAPDYGALVAAALGVPPERVFKTLVVEVDGALAVAVVPVTGELDLKALAAALGGKRAALADRAVAERSTGYVRGGISPLGQRRRLPTVVDVSALAHGTVYVSAGRRGLQLELAPADLVALSGAGTARIAAG</sequence>
<evidence type="ECO:0000313" key="6">
    <source>
        <dbReference type="EMBL" id="SCG79138.1"/>
    </source>
</evidence>
<protein>
    <recommendedName>
        <fullName evidence="4">Cys-tRNA(Pro)/Cys-tRNA(Cys) deacylase</fullName>
        <ecNumber evidence="4">4.2.-.-</ecNumber>
    </recommendedName>
</protein>